<proteinExistence type="predicted"/>
<dbReference type="AlphaFoldDB" id="A0A919TF70"/>
<accession>A0A919TF70</accession>
<reference evidence="1 2" key="1">
    <citation type="submission" date="2021-03" db="EMBL/GenBank/DDBJ databases">
        <title>Whole genome shotgun sequence of Actinoplanes toevensis NBRC 105298.</title>
        <authorList>
            <person name="Komaki H."/>
            <person name="Tamura T."/>
        </authorList>
    </citation>
    <scope>NUCLEOTIDE SEQUENCE [LARGE SCALE GENOMIC DNA]</scope>
    <source>
        <strain evidence="1 2">NBRC 105298</strain>
    </source>
</reference>
<sequence>MGLLSRAESSALLAGQIGEPRLARESRTVERLGTHACGYPSLLRVMANRIAGKAHLPLAEAGRAFVAEFTSP</sequence>
<evidence type="ECO:0000313" key="2">
    <source>
        <dbReference type="Proteomes" id="UP000677082"/>
    </source>
</evidence>
<dbReference type="Proteomes" id="UP000677082">
    <property type="component" value="Unassembled WGS sequence"/>
</dbReference>
<evidence type="ECO:0000313" key="1">
    <source>
        <dbReference type="EMBL" id="GIM93014.1"/>
    </source>
</evidence>
<keyword evidence="2" id="KW-1185">Reference proteome</keyword>
<name>A0A919TF70_9ACTN</name>
<gene>
    <name evidence="1" type="ORF">Ato02nite_048070</name>
</gene>
<dbReference type="RefSeq" id="WP_213008845.1">
    <property type="nucleotide sequence ID" value="NZ_BOQN01000062.1"/>
</dbReference>
<comment type="caution">
    <text evidence="1">The sequence shown here is derived from an EMBL/GenBank/DDBJ whole genome shotgun (WGS) entry which is preliminary data.</text>
</comment>
<dbReference type="EMBL" id="BOQN01000062">
    <property type="protein sequence ID" value="GIM93014.1"/>
    <property type="molecule type" value="Genomic_DNA"/>
</dbReference>
<organism evidence="1 2">
    <name type="scientific">Paractinoplanes toevensis</name>
    <dbReference type="NCBI Taxonomy" id="571911"/>
    <lineage>
        <taxon>Bacteria</taxon>
        <taxon>Bacillati</taxon>
        <taxon>Actinomycetota</taxon>
        <taxon>Actinomycetes</taxon>
        <taxon>Micromonosporales</taxon>
        <taxon>Micromonosporaceae</taxon>
        <taxon>Paractinoplanes</taxon>
    </lineage>
</organism>
<protein>
    <submittedName>
        <fullName evidence="1">Uncharacterized protein</fullName>
    </submittedName>
</protein>